<protein>
    <submittedName>
        <fullName evidence="2">Ribosomal protein S18 acetylase RimI</fullName>
    </submittedName>
</protein>
<evidence type="ECO:0000313" key="3">
    <source>
        <dbReference type="Proteomes" id="UP000192936"/>
    </source>
</evidence>
<dbReference type="CDD" id="cd04301">
    <property type="entry name" value="NAT_SF"/>
    <property type="match status" value="1"/>
</dbReference>
<dbReference type="STRING" id="286727.SAMN02982917_5194"/>
<organism evidence="2 3">
    <name type="scientific">Azospirillum oryzae</name>
    <dbReference type="NCBI Taxonomy" id="286727"/>
    <lineage>
        <taxon>Bacteria</taxon>
        <taxon>Pseudomonadati</taxon>
        <taxon>Pseudomonadota</taxon>
        <taxon>Alphaproteobacteria</taxon>
        <taxon>Rhodospirillales</taxon>
        <taxon>Azospirillaceae</taxon>
        <taxon>Azospirillum</taxon>
    </lineage>
</organism>
<feature type="domain" description="N-acetyltransferase" evidence="1">
    <location>
        <begin position="18"/>
        <end position="165"/>
    </location>
</feature>
<proteinExistence type="predicted"/>
<dbReference type="EMBL" id="FXAK01000007">
    <property type="protein sequence ID" value="SMF81392.1"/>
    <property type="molecule type" value="Genomic_DNA"/>
</dbReference>
<sequence length="165" mass="18549">MVHGRFFITALVFRALAAKLRRMTQSFILSVTDTPAPADLAGVFDGLRAYNEASLGRAYDRRDLVAVARDADGALKGGLVGYTNWDWLYVDLLWVDDSTRGSGLGGRLLATAEAEAKTRGCRWSRLYTYDFQAPGFYPKQGYEVWAEMEGYPPGHRQIWFRKDLA</sequence>
<dbReference type="InterPro" id="IPR000182">
    <property type="entry name" value="GNAT_dom"/>
</dbReference>
<dbReference type="InterPro" id="IPR016181">
    <property type="entry name" value="Acyl_CoA_acyltransferase"/>
</dbReference>
<accession>A0A1X7H851</accession>
<dbReference type="Gene3D" id="3.40.630.30">
    <property type="match status" value="1"/>
</dbReference>
<evidence type="ECO:0000313" key="2">
    <source>
        <dbReference type="EMBL" id="SMF81392.1"/>
    </source>
</evidence>
<dbReference type="PROSITE" id="PS51186">
    <property type="entry name" value="GNAT"/>
    <property type="match status" value="1"/>
</dbReference>
<name>A0A1X7H851_9PROT</name>
<reference evidence="2 3" key="1">
    <citation type="submission" date="2017-04" db="EMBL/GenBank/DDBJ databases">
        <authorList>
            <person name="Afonso C.L."/>
            <person name="Miller P.J."/>
            <person name="Scott M.A."/>
            <person name="Spackman E."/>
            <person name="Goraichik I."/>
            <person name="Dimitrov K.M."/>
            <person name="Suarez D.L."/>
            <person name="Swayne D.E."/>
        </authorList>
    </citation>
    <scope>NUCLEOTIDE SEQUENCE [LARGE SCALE GENOMIC DNA]</scope>
    <source>
        <strain evidence="2 3">A2P</strain>
    </source>
</reference>
<keyword evidence="2" id="KW-0689">Ribosomal protein</keyword>
<dbReference type="GO" id="GO:0016747">
    <property type="term" value="F:acyltransferase activity, transferring groups other than amino-acyl groups"/>
    <property type="evidence" value="ECO:0007669"/>
    <property type="project" value="InterPro"/>
</dbReference>
<dbReference type="SUPFAM" id="SSF55729">
    <property type="entry name" value="Acyl-CoA N-acyltransferases (Nat)"/>
    <property type="match status" value="1"/>
</dbReference>
<dbReference type="AlphaFoldDB" id="A0A1X7H851"/>
<dbReference type="Pfam" id="PF13508">
    <property type="entry name" value="Acetyltransf_7"/>
    <property type="match status" value="1"/>
</dbReference>
<gene>
    <name evidence="2" type="ORF">SAMN02982917_5194</name>
</gene>
<dbReference type="GO" id="GO:0005840">
    <property type="term" value="C:ribosome"/>
    <property type="evidence" value="ECO:0007669"/>
    <property type="project" value="UniProtKB-KW"/>
</dbReference>
<evidence type="ECO:0000259" key="1">
    <source>
        <dbReference type="PROSITE" id="PS51186"/>
    </source>
</evidence>
<dbReference type="Proteomes" id="UP000192936">
    <property type="component" value="Unassembled WGS sequence"/>
</dbReference>
<keyword evidence="2" id="KW-0687">Ribonucleoprotein</keyword>